<protein>
    <recommendedName>
        <fullName evidence="2 8">Tryptophan--tRNA ligase</fullName>
        <ecNumber evidence="2 8">6.1.1.2</ecNumber>
    </recommendedName>
</protein>
<evidence type="ECO:0000256" key="2">
    <source>
        <dbReference type="ARBA" id="ARBA00013161"/>
    </source>
</evidence>
<evidence type="ECO:0000313" key="11">
    <source>
        <dbReference type="Proteomes" id="UP000822862"/>
    </source>
</evidence>
<accession>A0ABX8Z3H8</accession>
<dbReference type="PANTHER" id="PTHR43766:SF1">
    <property type="entry name" value="TRYPTOPHAN--TRNA LIGASE, MITOCHONDRIAL"/>
    <property type="match status" value="1"/>
</dbReference>
<dbReference type="GO" id="GO:0004830">
    <property type="term" value="F:tryptophan-tRNA ligase activity"/>
    <property type="evidence" value="ECO:0007669"/>
    <property type="project" value="UniProtKB-EC"/>
</dbReference>
<comment type="similarity">
    <text evidence="1 9">Belongs to the class-I aminoacyl-tRNA synthetase family.</text>
</comment>
<sequence>MMGVQLLNKQIVLTGDRPTGPLHIGHYVGSLKSRLDLQKTCRQFVMIADAQALTDHAKDPKKVRENVLQVALDYLAIGIDPEQTTIFIQSLIPSLFELTSYFLNLVTWNRLKHNPTVKREISQKGYEKNIPAGFMIYPVSQAADITAFKADLVPVGEDQLPMIEQTNEIVRHFNHAYNTNVFTSCKALTTKISRLPGLDGKEKMSKSLNNAIFLSDSPELISKKIKGMYSDPSHLRVEDPGNVEANPVFTYLDCFDSDLIFLKELKQKYRKGGLGDAMVKKHLNEVLQAFLEPIRKRREHYAQDPHEVMNILQKGTDRANRVAHQTLIEVRQAMSLDYFSSSSSSSS</sequence>
<dbReference type="InterPro" id="IPR002306">
    <property type="entry name" value="Trp-tRNA-ligase"/>
</dbReference>
<evidence type="ECO:0000256" key="6">
    <source>
        <dbReference type="ARBA" id="ARBA00022917"/>
    </source>
</evidence>
<dbReference type="Proteomes" id="UP000822862">
    <property type="component" value="Chromosome"/>
</dbReference>
<reference evidence="10 11" key="1">
    <citation type="submission" date="2020-01" db="EMBL/GenBank/DDBJ databases">
        <authorList>
            <person name="Sixt B."/>
            <person name="Schulz F."/>
            <person name="Kostanjsek R."/>
            <person name="Koestlbacher S."/>
            <person name="Collingro A."/>
            <person name="Toenshoff E."/>
            <person name="Horn M."/>
        </authorList>
    </citation>
    <scope>NUCLEOTIDE SEQUENCE [LARGE SCALE GENOMIC DNA]</scope>
    <source>
        <strain evidence="10 11">15C</strain>
    </source>
</reference>
<evidence type="ECO:0000313" key="10">
    <source>
        <dbReference type="EMBL" id="QZA58616.1"/>
    </source>
</evidence>
<dbReference type="InterPro" id="IPR014729">
    <property type="entry name" value="Rossmann-like_a/b/a_fold"/>
</dbReference>
<dbReference type="Gene3D" id="3.40.50.620">
    <property type="entry name" value="HUPs"/>
    <property type="match status" value="1"/>
</dbReference>
<dbReference type="NCBIfam" id="TIGR00233">
    <property type="entry name" value="trpS"/>
    <property type="match status" value="1"/>
</dbReference>
<gene>
    <name evidence="10" type="ORF">RHAB15C_0000493</name>
</gene>
<proteinExistence type="inferred from homology"/>
<dbReference type="InterPro" id="IPR050203">
    <property type="entry name" value="Trp-tRNA_synthetase"/>
</dbReference>
<keyword evidence="6 9" id="KW-0648">Protein biosynthesis</keyword>
<dbReference type="PROSITE" id="PS00178">
    <property type="entry name" value="AA_TRNA_LIGASE_I"/>
    <property type="match status" value="1"/>
</dbReference>
<keyword evidence="3 9" id="KW-0436">Ligase</keyword>
<keyword evidence="11" id="KW-1185">Reference proteome</keyword>
<dbReference type="EMBL" id="CP075585">
    <property type="protein sequence ID" value="QZA58616.1"/>
    <property type="molecule type" value="Genomic_DNA"/>
</dbReference>
<reference evidence="10 11" key="2">
    <citation type="submission" date="2021-05" db="EMBL/GenBank/DDBJ databases">
        <title>Ecology and evolution of chlamydial symbionts of arthropods.</title>
        <authorList>
            <person name="Halter T."/>
            <person name="Sixt B.S."/>
            <person name="Toenshoff E.R."/>
            <person name="Koestlbacher S."/>
            <person name="Schulz F."/>
            <person name="Kostanjsek R."/>
            <person name="Collingro A."/>
            <person name="Hendrickx F."/>
            <person name="Horn M."/>
        </authorList>
    </citation>
    <scope>NUCLEOTIDE SEQUENCE [LARGE SCALE GENOMIC DNA]</scope>
    <source>
        <strain evidence="10 11">15C</strain>
    </source>
</reference>
<organism evidence="10 11">
    <name type="scientific">Candidatus Rhabdochlamydia porcellionis</name>
    <dbReference type="NCBI Taxonomy" id="225148"/>
    <lineage>
        <taxon>Bacteria</taxon>
        <taxon>Pseudomonadati</taxon>
        <taxon>Chlamydiota</taxon>
        <taxon>Chlamydiia</taxon>
        <taxon>Parachlamydiales</taxon>
        <taxon>Candidatus Rhabdochlamydiaceae</taxon>
        <taxon>Candidatus Rhabdochlamydia</taxon>
    </lineage>
</organism>
<keyword evidence="7 9" id="KW-0030">Aminoacyl-tRNA synthetase</keyword>
<dbReference type="InterPro" id="IPR001412">
    <property type="entry name" value="aa-tRNA-synth_I_CS"/>
</dbReference>
<evidence type="ECO:0000256" key="9">
    <source>
        <dbReference type="RuleBase" id="RU363036"/>
    </source>
</evidence>
<evidence type="ECO:0000256" key="8">
    <source>
        <dbReference type="NCBIfam" id="TIGR00233"/>
    </source>
</evidence>
<dbReference type="Gene3D" id="1.10.240.10">
    <property type="entry name" value="Tyrosyl-Transfer RNA Synthetase"/>
    <property type="match status" value="1"/>
</dbReference>
<evidence type="ECO:0000256" key="3">
    <source>
        <dbReference type="ARBA" id="ARBA00022598"/>
    </source>
</evidence>
<dbReference type="EC" id="6.1.1.2" evidence="2 8"/>
<dbReference type="CDD" id="cd00806">
    <property type="entry name" value="TrpRS_core"/>
    <property type="match status" value="1"/>
</dbReference>
<keyword evidence="4 9" id="KW-0547">Nucleotide-binding</keyword>
<evidence type="ECO:0000256" key="5">
    <source>
        <dbReference type="ARBA" id="ARBA00022840"/>
    </source>
</evidence>
<dbReference type="Pfam" id="PF00579">
    <property type="entry name" value="tRNA-synt_1b"/>
    <property type="match status" value="1"/>
</dbReference>
<dbReference type="PANTHER" id="PTHR43766">
    <property type="entry name" value="TRYPTOPHAN--TRNA LIGASE, MITOCHONDRIAL"/>
    <property type="match status" value="1"/>
</dbReference>
<name>A0ABX8Z3H8_9BACT</name>
<evidence type="ECO:0000256" key="1">
    <source>
        <dbReference type="ARBA" id="ARBA00005594"/>
    </source>
</evidence>
<dbReference type="PRINTS" id="PR01039">
    <property type="entry name" value="TRNASYNTHTRP"/>
</dbReference>
<dbReference type="SUPFAM" id="SSF52374">
    <property type="entry name" value="Nucleotidylyl transferase"/>
    <property type="match status" value="1"/>
</dbReference>
<evidence type="ECO:0000256" key="4">
    <source>
        <dbReference type="ARBA" id="ARBA00022741"/>
    </source>
</evidence>
<dbReference type="InterPro" id="IPR002305">
    <property type="entry name" value="aa-tRNA-synth_Ic"/>
</dbReference>
<evidence type="ECO:0000256" key="7">
    <source>
        <dbReference type="ARBA" id="ARBA00023146"/>
    </source>
</evidence>
<keyword evidence="5 9" id="KW-0067">ATP-binding</keyword>